<comment type="caution">
    <text evidence="9">The sequence shown here is derived from an EMBL/GenBank/DDBJ whole genome shotgun (WGS) entry which is preliminary data.</text>
</comment>
<dbReference type="InterPro" id="IPR016024">
    <property type="entry name" value="ARM-type_fold"/>
</dbReference>
<feature type="compositionally biased region" description="Low complexity" evidence="7">
    <location>
        <begin position="526"/>
        <end position="575"/>
    </location>
</feature>
<dbReference type="PANTHER" id="PTHR18034:SF3">
    <property type="entry name" value="PRE-MRNA-SPLICING FACTOR CWC22 HOMOLOG"/>
    <property type="match status" value="1"/>
</dbReference>
<evidence type="ECO:0000256" key="1">
    <source>
        <dbReference type="ARBA" id="ARBA00004123"/>
    </source>
</evidence>
<organism evidence="9 10">
    <name type="scientific">Candida parapsilosis</name>
    <name type="common">Yeast</name>
    <dbReference type="NCBI Taxonomy" id="5480"/>
    <lineage>
        <taxon>Eukaryota</taxon>
        <taxon>Fungi</taxon>
        <taxon>Dikarya</taxon>
        <taxon>Ascomycota</taxon>
        <taxon>Saccharomycotina</taxon>
        <taxon>Pichiomycetes</taxon>
        <taxon>Debaryomycetaceae</taxon>
        <taxon>Candida/Lodderomyces clade</taxon>
        <taxon>Candida</taxon>
    </lineage>
</organism>
<feature type="region of interest" description="Disordered" evidence="7">
    <location>
        <begin position="510"/>
        <end position="632"/>
    </location>
</feature>
<dbReference type="GO" id="GO:0071013">
    <property type="term" value="C:catalytic step 2 spliceosome"/>
    <property type="evidence" value="ECO:0007669"/>
    <property type="project" value="TreeGrafter"/>
</dbReference>
<evidence type="ECO:0000256" key="4">
    <source>
        <dbReference type="ARBA" id="ARBA00023187"/>
    </source>
</evidence>
<dbReference type="EMBL" id="JABWAB010000005">
    <property type="protein sequence ID" value="KAF6050797.1"/>
    <property type="molecule type" value="Genomic_DNA"/>
</dbReference>
<keyword evidence="3" id="KW-0507">mRNA processing</keyword>
<feature type="compositionally biased region" description="Basic and acidic residues" evidence="7">
    <location>
        <begin position="577"/>
        <end position="601"/>
    </location>
</feature>
<evidence type="ECO:0000259" key="8">
    <source>
        <dbReference type="PROSITE" id="PS51366"/>
    </source>
</evidence>
<dbReference type="SMART" id="SM00544">
    <property type="entry name" value="MA3"/>
    <property type="match status" value="1"/>
</dbReference>
<dbReference type="OrthoDB" id="3938623at2759"/>
<evidence type="ECO:0000313" key="9">
    <source>
        <dbReference type="EMBL" id="KAF6050797.1"/>
    </source>
</evidence>
<protein>
    <recommendedName>
        <fullName evidence="6">Pre-mRNA-splicing factor CWC22</fullName>
    </recommendedName>
</protein>
<dbReference type="AlphaFoldDB" id="A0A8X7NL51"/>
<evidence type="ECO:0000256" key="6">
    <source>
        <dbReference type="ARBA" id="ARBA00040804"/>
    </source>
</evidence>
<dbReference type="PROSITE" id="PS51366">
    <property type="entry name" value="MI"/>
    <property type="match status" value="1"/>
</dbReference>
<comment type="similarity">
    <text evidence="2">Belongs to the CWC22 family.</text>
</comment>
<dbReference type="InterPro" id="IPR003890">
    <property type="entry name" value="MIF4G-like_typ-3"/>
</dbReference>
<feature type="domain" description="MI" evidence="8">
    <location>
        <begin position="303"/>
        <end position="424"/>
    </location>
</feature>
<feature type="compositionally biased region" description="Basic and acidic residues" evidence="7">
    <location>
        <begin position="616"/>
        <end position="626"/>
    </location>
</feature>
<proteinExistence type="inferred from homology"/>
<keyword evidence="5" id="KW-0539">Nucleus</keyword>
<keyword evidence="4" id="KW-0508">mRNA splicing</keyword>
<dbReference type="Gene3D" id="1.25.40.180">
    <property type="match status" value="1"/>
</dbReference>
<gene>
    <name evidence="9" type="ORF">FOB60_003465</name>
</gene>
<dbReference type="PANTHER" id="PTHR18034">
    <property type="entry name" value="CELL CYCLE CONTROL PROTEIN CWF22-RELATED"/>
    <property type="match status" value="1"/>
</dbReference>
<dbReference type="SMART" id="SM00543">
    <property type="entry name" value="MIF4G"/>
    <property type="match status" value="1"/>
</dbReference>
<accession>A0A8X7NL51</accession>
<dbReference type="Proteomes" id="UP000590412">
    <property type="component" value="Unassembled WGS sequence"/>
</dbReference>
<dbReference type="InterPro" id="IPR003891">
    <property type="entry name" value="Initiation_fac_eIF4g_MI"/>
</dbReference>
<dbReference type="GO" id="GO:0000398">
    <property type="term" value="P:mRNA splicing, via spliceosome"/>
    <property type="evidence" value="ECO:0007669"/>
    <property type="project" value="TreeGrafter"/>
</dbReference>
<name>A0A8X7NL51_CANPA</name>
<evidence type="ECO:0000256" key="7">
    <source>
        <dbReference type="SAM" id="MobiDB-lite"/>
    </source>
</evidence>
<dbReference type="Pfam" id="PF02854">
    <property type="entry name" value="MIF4G"/>
    <property type="match status" value="1"/>
</dbReference>
<evidence type="ECO:0000256" key="3">
    <source>
        <dbReference type="ARBA" id="ARBA00022664"/>
    </source>
</evidence>
<reference evidence="9" key="1">
    <citation type="submission" date="2020-03" db="EMBL/GenBank/DDBJ databases">
        <title>FDA dAtabase for Regulatory Grade micrObial Sequences (FDA-ARGOS): Supporting development and validation of Infectious Disease Dx tests.</title>
        <authorList>
            <person name="Campos J."/>
            <person name="Goldberg B."/>
            <person name="Tallon L."/>
            <person name="Sadzewicz L."/>
            <person name="Vavikolanu K."/>
            <person name="Mehta A."/>
            <person name="Aluvathingal J."/>
            <person name="Nadendla S."/>
            <person name="Nandy P."/>
            <person name="Geyer C."/>
            <person name="Yan Y."/>
            <person name="Sichtig H."/>
        </authorList>
    </citation>
    <scope>NUCLEOTIDE SEQUENCE [LARGE SCALE GENOMIC DNA]</scope>
    <source>
        <strain evidence="9">FDAARGOS_652</strain>
    </source>
</reference>
<evidence type="ECO:0000256" key="5">
    <source>
        <dbReference type="ARBA" id="ARBA00023242"/>
    </source>
</evidence>
<dbReference type="GO" id="GO:0003723">
    <property type="term" value="F:RNA binding"/>
    <property type="evidence" value="ECO:0007669"/>
    <property type="project" value="InterPro"/>
</dbReference>
<dbReference type="SUPFAM" id="SSF48371">
    <property type="entry name" value="ARM repeat"/>
    <property type="match status" value="1"/>
</dbReference>
<evidence type="ECO:0000313" key="10">
    <source>
        <dbReference type="Proteomes" id="UP000590412"/>
    </source>
</evidence>
<evidence type="ECO:0000256" key="2">
    <source>
        <dbReference type="ARBA" id="ARBA00006856"/>
    </source>
</evidence>
<sequence>MSNAEEAHTTDEVQRKKWIETRQSIDKIIKRLTTSNIQSSVLELFTSNIKRSRGLLVRSIMQHQLHSPQKTPTYASLIDVLNSKIGSIGKLISSRVILQFKMAYISNDYQLSTTSLQFLSYLTMHQVISEITMLQVIQLLLESPVTDGDVELCVDIFKVAGKFLLLSFKVPTTVILNRVKDLLQDDQEKLGSRAQSSLRYLFRLGQSQFKSIPMIEKSLDLINDEDKQTHVIDLQGKVTSKDYLNVYQFDNDYDKHEEEYDALRQEILDGDEGEEETVPSSKEVTTAKPVEIVSDMAQSDLLQYQKQVYLTVMSSMSSEEAVHKLLKLSRQQSQSQQQNSQTLCDMIIKCCSQEKTYSKYFGVIGEILCGKNHHWQTHFINLFKHYYSIIDNFEANALRNIGKFFGHLFASDVIPLDRVWDEVRITQQDTDPAKRILLKFIFQEMVEEIGVNELKARLVDDAFVKRGLKGVFPVVDVDEDDAEHLRFSINFFTAIGLGVLTEEMRHVLNNLPPARSTRGRRRSRDSGSGSSSSRGSSYSGSYSSNRSRSGRSGSYSRSRSFSRSRSNSYSGSRSRTPSRESFCRSSSGEDGRRKSSIEKTGRSVKRRRSLSSSSSEDEKQKPKLSDILKQMH</sequence>
<dbReference type="Pfam" id="PF02847">
    <property type="entry name" value="MA3"/>
    <property type="match status" value="1"/>
</dbReference>
<dbReference type="InterPro" id="IPR050781">
    <property type="entry name" value="CWC22_splicing_factor"/>
</dbReference>
<comment type="subcellular location">
    <subcellularLocation>
        <location evidence="1">Nucleus</location>
    </subcellularLocation>
</comment>